<dbReference type="EMBL" id="JALHLE010000001">
    <property type="protein sequence ID" value="MCJ2177163.1"/>
    <property type="molecule type" value="Genomic_DNA"/>
</dbReference>
<proteinExistence type="predicted"/>
<gene>
    <name evidence="1" type="ORF">MTR64_01160</name>
</gene>
<dbReference type="Gene3D" id="3.10.450.50">
    <property type="match status" value="1"/>
</dbReference>
<organism evidence="1 2">
    <name type="scientific">Novosphingobium album</name>
    <name type="common">ex Hu et al. 2023</name>
    <dbReference type="NCBI Taxonomy" id="2930093"/>
    <lineage>
        <taxon>Bacteria</taxon>
        <taxon>Pseudomonadati</taxon>
        <taxon>Pseudomonadota</taxon>
        <taxon>Alphaproteobacteria</taxon>
        <taxon>Sphingomonadales</taxon>
        <taxon>Sphingomonadaceae</taxon>
        <taxon>Novosphingobium</taxon>
    </lineage>
</organism>
<comment type="caution">
    <text evidence="1">The sequence shown here is derived from an EMBL/GenBank/DDBJ whole genome shotgun (WGS) entry which is preliminary data.</text>
</comment>
<dbReference type="InterPro" id="IPR032710">
    <property type="entry name" value="NTF2-like_dom_sf"/>
</dbReference>
<evidence type="ECO:0000313" key="2">
    <source>
        <dbReference type="Proteomes" id="UP001162880"/>
    </source>
</evidence>
<sequence length="157" mass="17833">MKQMYDVEKVIGQYSGLSRKVLEYSLAMKTLLDDSKKPGFDPARWEEMGAFLDTENFERIGNFKEVMDWPTYRDFLAGWAPNAEWECSFKRVTENGNLVLLELEERTSMGGAQNAVNSLSVYEFDDAGKVDHLDIYLQMPLPDPALLASYADVDITG</sequence>
<name>A0ABT0AX20_9SPHN</name>
<dbReference type="Proteomes" id="UP001162880">
    <property type="component" value="Unassembled WGS sequence"/>
</dbReference>
<protein>
    <recommendedName>
        <fullName evidence="3">SnoaL-like domain-containing protein</fullName>
    </recommendedName>
</protein>
<reference evidence="1" key="1">
    <citation type="submission" date="2022-03" db="EMBL/GenBank/DDBJ databases">
        <title>Identification of a novel bacterium isolated from mangrove sediments.</title>
        <authorList>
            <person name="Pan X."/>
        </authorList>
    </citation>
    <scope>NUCLEOTIDE SEQUENCE</scope>
    <source>
        <strain evidence="1">B2580</strain>
    </source>
</reference>
<accession>A0ABT0AX20</accession>
<dbReference type="SUPFAM" id="SSF54427">
    <property type="entry name" value="NTF2-like"/>
    <property type="match status" value="1"/>
</dbReference>
<evidence type="ECO:0008006" key="3">
    <source>
        <dbReference type="Google" id="ProtNLM"/>
    </source>
</evidence>
<evidence type="ECO:0000313" key="1">
    <source>
        <dbReference type="EMBL" id="MCJ2177163.1"/>
    </source>
</evidence>
<dbReference type="RefSeq" id="WP_243989922.1">
    <property type="nucleotide sequence ID" value="NZ_JALHLE010000001.1"/>
</dbReference>
<keyword evidence="2" id="KW-1185">Reference proteome</keyword>